<dbReference type="AlphaFoldDB" id="A0AAD1FD64"/>
<reference evidence="2" key="1">
    <citation type="submission" date="2015-05" db="EMBL/GenBank/DDBJ databases">
        <title>Draft genome sequencing of a biphenyl-degrading bacterium, Pseudomonas balearica KF707 (=NBRC110670).</title>
        <authorList>
            <person name="Kimura N."/>
            <person name="Hirose J."/>
            <person name="Watanabe T."/>
            <person name="Suenaga H."/>
            <person name="Fujihara H."/>
            <person name="Noguchi M."/>
            <person name="Hashimoto M."/>
            <person name="Shimodaira J."/>
            <person name="Tsuchikane K."/>
            <person name="Hosoyama A."/>
            <person name="Yamazoe A."/>
            <person name="Fujita N."/>
            <person name="Furukawa K."/>
        </authorList>
    </citation>
    <scope>NUCLEOTIDE SEQUENCE [LARGE SCALE GENOMIC DNA]</scope>
    <source>
        <strain evidence="2">DSM 10086 / NBRC 110670 / KF707</strain>
    </source>
</reference>
<sequence>MGAQGGGGWLAHGMAPCWTEGHCSRPQWVRQTRNADGHSKKCMT</sequence>
<keyword evidence="2" id="KW-1185">Reference proteome</keyword>
<dbReference type="KEGG" id="pfuw:KF707C_1280"/>
<evidence type="ECO:0000313" key="1">
    <source>
        <dbReference type="EMBL" id="BAU71816.1"/>
    </source>
</evidence>
<name>A0AAD1FD64_METFU</name>
<protein>
    <submittedName>
        <fullName evidence="1">Uncharacterized protein</fullName>
    </submittedName>
</protein>
<organism evidence="1 2">
    <name type="scientific">Metapseudomonas furukawaii</name>
    <name type="common">Pseudomonas furukawaii</name>
    <dbReference type="NCBI Taxonomy" id="1149133"/>
    <lineage>
        <taxon>Bacteria</taxon>
        <taxon>Pseudomonadati</taxon>
        <taxon>Pseudomonadota</taxon>
        <taxon>Gammaproteobacteria</taxon>
        <taxon>Pseudomonadales</taxon>
        <taxon>Pseudomonadaceae</taxon>
        <taxon>Metapseudomonas</taxon>
    </lineage>
</organism>
<accession>A0AAD1FD64</accession>
<dbReference type="Proteomes" id="UP000218554">
    <property type="component" value="Chromosome"/>
</dbReference>
<dbReference type="EMBL" id="AP014862">
    <property type="protein sequence ID" value="BAU71816.1"/>
    <property type="molecule type" value="Genomic_DNA"/>
</dbReference>
<evidence type="ECO:0000313" key="2">
    <source>
        <dbReference type="Proteomes" id="UP000218554"/>
    </source>
</evidence>
<gene>
    <name evidence="1" type="ORF">KF707C_1280</name>
</gene>
<reference evidence="1 2" key="2">
    <citation type="journal article" date="2017" name="Int. J. Syst. Evol. Microbiol.">
        <title>Pseudomonas furukawaii sp. nov., a polychlorinated biphenyl-degrading bacterium isolated from biphenyl-contaminated soil in Japan.</title>
        <authorList>
            <person name="Kimura N."/>
            <person name="Watanabe T."/>
            <person name="Suenaga H."/>
            <person name="Fujihara H."/>
            <person name="Futagami T."/>
            <person name="Goto M."/>
            <person name="Hanada S."/>
            <person name="Hirose J."/>
        </authorList>
    </citation>
    <scope>NUCLEOTIDE SEQUENCE [LARGE SCALE GENOMIC DNA]</scope>
    <source>
        <strain evidence="2">DSM 10086 / NBRC 110670 / KF707</strain>
    </source>
</reference>
<proteinExistence type="predicted"/>